<evidence type="ECO:0000313" key="7">
    <source>
        <dbReference type="Proteomes" id="UP001652432"/>
    </source>
</evidence>
<dbReference type="InterPro" id="IPR021136">
    <property type="entry name" value="Flagellar_hook_control-like_C"/>
</dbReference>
<organism evidence="6 7">
    <name type="scientific">Suilimivivens aceti</name>
    <dbReference type="NCBI Taxonomy" id="2981774"/>
    <lineage>
        <taxon>Bacteria</taxon>
        <taxon>Bacillati</taxon>
        <taxon>Bacillota</taxon>
        <taxon>Clostridia</taxon>
        <taxon>Lachnospirales</taxon>
        <taxon>Lachnospiraceae</taxon>
        <taxon>Suilimivivens</taxon>
    </lineage>
</organism>
<evidence type="ECO:0000313" key="6">
    <source>
        <dbReference type="EMBL" id="MCU6743651.1"/>
    </source>
</evidence>
<feature type="compositionally biased region" description="Basic and acidic residues" evidence="4">
    <location>
        <begin position="252"/>
        <end position="270"/>
    </location>
</feature>
<dbReference type="RefSeq" id="WP_262573472.1">
    <property type="nucleotide sequence ID" value="NZ_JAOQKJ010000003.1"/>
</dbReference>
<comment type="caution">
    <text evidence="6">The sequence shown here is derived from an EMBL/GenBank/DDBJ whole genome shotgun (WGS) entry which is preliminary data.</text>
</comment>
<dbReference type="InterPro" id="IPR038610">
    <property type="entry name" value="FliK-like_C_sf"/>
</dbReference>
<evidence type="ECO:0000256" key="1">
    <source>
        <dbReference type="ARBA" id="ARBA00003944"/>
    </source>
</evidence>
<accession>A0ABT2T183</accession>
<keyword evidence="6" id="KW-0282">Flagellum</keyword>
<feature type="region of interest" description="Disordered" evidence="4">
    <location>
        <begin position="248"/>
        <end position="278"/>
    </location>
</feature>
<dbReference type="InterPro" id="IPR001635">
    <property type="entry name" value="Flag_hook_Flik"/>
</dbReference>
<evidence type="ECO:0000259" key="5">
    <source>
        <dbReference type="Pfam" id="PF02120"/>
    </source>
</evidence>
<keyword evidence="7" id="KW-1185">Reference proteome</keyword>
<evidence type="ECO:0000256" key="3">
    <source>
        <dbReference type="ARBA" id="ARBA00022795"/>
    </source>
</evidence>
<keyword evidence="6" id="KW-0966">Cell projection</keyword>
<feature type="domain" description="Flagellar hook-length control protein-like C-terminal" evidence="5">
    <location>
        <begin position="323"/>
        <end position="399"/>
    </location>
</feature>
<comment type="similarity">
    <text evidence="2">Belongs to the FliK family.</text>
</comment>
<sequence>MTSTPVRSSDSLMNLVGKTAQTTFSGIKNAGGTSFGDVMGKTSGSNETAAAAQNVKKTGNTGESIRDKLGSAGKSTQTLKPKNGVKEEKDTGALEDAVTKAGQELAASVAREMNVSEADVEAAMDELSLTPADLLNAENLTELIVALSGADDSMALLTDEGLYDNVQNLLMQLSDVKEGLMEEFSLSPQELTQSLAELQEIPEQVTENVTGMKNTENTVPEENVRTADVPEESARMDGTITIQKEGMTEEAVSEKHTGEHTSHEDGKQETGSRGQHMGEAAPVHNNVLLQKETEAPLQMQESAAYAESSTQTQEIMDQIMDYMKVQLKPEMDQLEMQLHPETLGTLKIQLVSKGGEVTAHFQVQNESVRAAIESQMTVLKNTLEEQGVRIEAVEVTVESHAFESNLYKGQDRGNENLYQDKKKARRRLNLNALSDDFEETAEEEERLAASMMKANGTTVDYTA</sequence>
<keyword evidence="3" id="KW-1005">Bacterial flagellum biogenesis</keyword>
<evidence type="ECO:0000256" key="4">
    <source>
        <dbReference type="SAM" id="MobiDB-lite"/>
    </source>
</evidence>
<name>A0ABT2T183_9FIRM</name>
<protein>
    <submittedName>
        <fullName evidence="6">Flagellar hook-length control protein FliK</fullName>
    </submittedName>
</protein>
<comment type="function">
    <text evidence="1">Controls the length of the flagellar hook.</text>
</comment>
<dbReference type="Proteomes" id="UP001652432">
    <property type="component" value="Unassembled WGS sequence"/>
</dbReference>
<keyword evidence="6" id="KW-0969">Cilium</keyword>
<reference evidence="6 7" key="1">
    <citation type="journal article" date="2021" name="ISME Commun">
        <title>Automated analysis of genomic sequences facilitates high-throughput and comprehensive description of bacteria.</title>
        <authorList>
            <person name="Hitch T.C.A."/>
        </authorList>
    </citation>
    <scope>NUCLEOTIDE SEQUENCE [LARGE SCALE GENOMIC DNA]</scope>
    <source>
        <strain evidence="6 7">Sanger_18</strain>
    </source>
</reference>
<gene>
    <name evidence="6" type="ORF">OCV77_03895</name>
</gene>
<dbReference type="Gene3D" id="3.30.750.140">
    <property type="match status" value="1"/>
</dbReference>
<feature type="region of interest" description="Disordered" evidence="4">
    <location>
        <begin position="43"/>
        <end position="91"/>
    </location>
</feature>
<proteinExistence type="inferred from homology"/>
<dbReference type="PRINTS" id="PR01007">
    <property type="entry name" value="FLGHOOKFLIK"/>
</dbReference>
<dbReference type="EMBL" id="JAOQKJ010000003">
    <property type="protein sequence ID" value="MCU6743651.1"/>
    <property type="molecule type" value="Genomic_DNA"/>
</dbReference>
<evidence type="ECO:0000256" key="2">
    <source>
        <dbReference type="ARBA" id="ARBA00009149"/>
    </source>
</evidence>
<dbReference type="CDD" id="cd17470">
    <property type="entry name" value="T3SS_Flik_C"/>
    <property type="match status" value="1"/>
</dbReference>
<dbReference type="Pfam" id="PF02120">
    <property type="entry name" value="Flg_hook"/>
    <property type="match status" value="1"/>
</dbReference>